<keyword evidence="3" id="KW-0539">Nucleus</keyword>
<name>A0A6A6W5H2_9PEZI</name>
<evidence type="ECO:0000256" key="4">
    <source>
        <dbReference type="SAM" id="MobiDB-lite"/>
    </source>
</evidence>
<dbReference type="InterPro" id="IPR020241">
    <property type="entry name" value="RNase_P/MRP_Pop7_fungi"/>
</dbReference>
<evidence type="ECO:0000313" key="5">
    <source>
        <dbReference type="EMBL" id="KAF2757419.1"/>
    </source>
</evidence>
<proteinExistence type="predicted"/>
<organism evidence="5 6">
    <name type="scientific">Pseudovirgaria hyperparasitica</name>
    <dbReference type="NCBI Taxonomy" id="470096"/>
    <lineage>
        <taxon>Eukaryota</taxon>
        <taxon>Fungi</taxon>
        <taxon>Dikarya</taxon>
        <taxon>Ascomycota</taxon>
        <taxon>Pezizomycotina</taxon>
        <taxon>Dothideomycetes</taxon>
        <taxon>Dothideomycetes incertae sedis</taxon>
        <taxon>Acrospermales</taxon>
        <taxon>Acrospermaceae</taxon>
        <taxon>Pseudovirgaria</taxon>
    </lineage>
</organism>
<dbReference type="GO" id="GO:0004526">
    <property type="term" value="F:ribonuclease P activity"/>
    <property type="evidence" value="ECO:0007669"/>
    <property type="project" value="TreeGrafter"/>
</dbReference>
<sequence>MAPTPRQPPHTRKPNPHKRAKLPTTTKITKRPLPHPPLPTPHSTARQTIYLRPTTPFIPTIKRIRTLLAHIAARRTQALIPRRGTESLTAAHVETVTLEELRRGRSGGGGGSGSGGAGTRADEAVYVRASGRAIERALGLARWFLERGEGVRVRTGTVGAVDDLVVCEEGEGDGDGDGDGDGGGEGGEEARVRYINFVEVAVSAR</sequence>
<dbReference type="GO" id="GO:0000171">
    <property type="term" value="F:ribonuclease MRP activity"/>
    <property type="evidence" value="ECO:0007669"/>
    <property type="project" value="TreeGrafter"/>
</dbReference>
<keyword evidence="2" id="KW-0819">tRNA processing</keyword>
<evidence type="ECO:0000256" key="3">
    <source>
        <dbReference type="ARBA" id="ARBA00023242"/>
    </source>
</evidence>
<feature type="region of interest" description="Disordered" evidence="4">
    <location>
        <begin position="168"/>
        <end position="188"/>
    </location>
</feature>
<dbReference type="GeneID" id="54488102"/>
<dbReference type="Proteomes" id="UP000799437">
    <property type="component" value="Unassembled WGS sequence"/>
</dbReference>
<dbReference type="RefSeq" id="XP_033599870.1">
    <property type="nucleotide sequence ID" value="XM_033747048.1"/>
</dbReference>
<dbReference type="GO" id="GO:0003723">
    <property type="term" value="F:RNA binding"/>
    <property type="evidence" value="ECO:0007669"/>
    <property type="project" value="TreeGrafter"/>
</dbReference>
<accession>A0A6A6W5H2</accession>
<evidence type="ECO:0000256" key="1">
    <source>
        <dbReference type="ARBA" id="ARBA00004123"/>
    </source>
</evidence>
<dbReference type="GO" id="GO:0034965">
    <property type="term" value="P:intronic box C/D snoRNA processing"/>
    <property type="evidence" value="ECO:0007669"/>
    <property type="project" value="TreeGrafter"/>
</dbReference>
<dbReference type="GO" id="GO:0000294">
    <property type="term" value="P:nuclear-transcribed mRNA catabolic process, RNase MRP-dependent"/>
    <property type="evidence" value="ECO:0007669"/>
    <property type="project" value="TreeGrafter"/>
</dbReference>
<dbReference type="OrthoDB" id="5416589at2759"/>
<reference evidence="5" key="1">
    <citation type="journal article" date="2020" name="Stud. Mycol.">
        <title>101 Dothideomycetes genomes: a test case for predicting lifestyles and emergence of pathogens.</title>
        <authorList>
            <person name="Haridas S."/>
            <person name="Albert R."/>
            <person name="Binder M."/>
            <person name="Bloem J."/>
            <person name="Labutti K."/>
            <person name="Salamov A."/>
            <person name="Andreopoulos B."/>
            <person name="Baker S."/>
            <person name="Barry K."/>
            <person name="Bills G."/>
            <person name="Bluhm B."/>
            <person name="Cannon C."/>
            <person name="Castanera R."/>
            <person name="Culley D."/>
            <person name="Daum C."/>
            <person name="Ezra D."/>
            <person name="Gonzalez J."/>
            <person name="Henrissat B."/>
            <person name="Kuo A."/>
            <person name="Liang C."/>
            <person name="Lipzen A."/>
            <person name="Lutzoni F."/>
            <person name="Magnuson J."/>
            <person name="Mondo S."/>
            <person name="Nolan M."/>
            <person name="Ohm R."/>
            <person name="Pangilinan J."/>
            <person name="Park H.-J."/>
            <person name="Ramirez L."/>
            <person name="Alfaro M."/>
            <person name="Sun H."/>
            <person name="Tritt A."/>
            <person name="Yoshinaga Y."/>
            <person name="Zwiers L.-H."/>
            <person name="Turgeon B."/>
            <person name="Goodwin S."/>
            <person name="Spatafora J."/>
            <person name="Crous P."/>
            <person name="Grigoriev I."/>
        </authorList>
    </citation>
    <scope>NUCLEOTIDE SEQUENCE</scope>
    <source>
        <strain evidence="5">CBS 121739</strain>
    </source>
</reference>
<dbReference type="Pfam" id="PF12328">
    <property type="entry name" value="Rpp20"/>
    <property type="match status" value="1"/>
</dbReference>
<dbReference type="GO" id="GO:0006364">
    <property type="term" value="P:rRNA processing"/>
    <property type="evidence" value="ECO:0007669"/>
    <property type="project" value="TreeGrafter"/>
</dbReference>
<dbReference type="InterPro" id="IPR036882">
    <property type="entry name" value="Alba-like_dom_sf"/>
</dbReference>
<gene>
    <name evidence="5" type="ORF">EJ05DRAFT_500956</name>
</gene>
<dbReference type="EMBL" id="ML996573">
    <property type="protein sequence ID" value="KAF2757419.1"/>
    <property type="molecule type" value="Genomic_DNA"/>
</dbReference>
<dbReference type="PANTHER" id="PTHR28256:SF1">
    <property type="entry name" value="RIBONUCLEASES P_MRP PROTEIN SUBUNIT POP7"/>
    <property type="match status" value="1"/>
</dbReference>
<dbReference type="GO" id="GO:0001682">
    <property type="term" value="P:tRNA 5'-leader removal"/>
    <property type="evidence" value="ECO:0007669"/>
    <property type="project" value="InterPro"/>
</dbReference>
<dbReference type="InterPro" id="IPR014612">
    <property type="entry name" value="Pop7/Rpp20"/>
</dbReference>
<feature type="compositionally biased region" description="Acidic residues" evidence="4">
    <location>
        <begin position="168"/>
        <end position="182"/>
    </location>
</feature>
<evidence type="ECO:0000313" key="6">
    <source>
        <dbReference type="Proteomes" id="UP000799437"/>
    </source>
</evidence>
<evidence type="ECO:0000256" key="2">
    <source>
        <dbReference type="ARBA" id="ARBA00022694"/>
    </source>
</evidence>
<dbReference type="GO" id="GO:0005655">
    <property type="term" value="C:nucleolar ribonuclease P complex"/>
    <property type="evidence" value="ECO:0007669"/>
    <property type="project" value="InterPro"/>
</dbReference>
<feature type="compositionally biased region" description="Basic residues" evidence="4">
    <location>
        <begin position="9"/>
        <end position="21"/>
    </location>
</feature>
<dbReference type="GO" id="GO:0000172">
    <property type="term" value="C:ribonuclease MRP complex"/>
    <property type="evidence" value="ECO:0007669"/>
    <property type="project" value="InterPro"/>
</dbReference>
<feature type="region of interest" description="Disordered" evidence="4">
    <location>
        <begin position="1"/>
        <end position="44"/>
    </location>
</feature>
<keyword evidence="6" id="KW-1185">Reference proteome</keyword>
<protein>
    <submittedName>
        <fullName evidence="5">Uncharacterized protein</fullName>
    </submittedName>
</protein>
<dbReference type="AlphaFoldDB" id="A0A6A6W5H2"/>
<feature type="region of interest" description="Disordered" evidence="4">
    <location>
        <begin position="99"/>
        <end position="119"/>
    </location>
</feature>
<feature type="compositionally biased region" description="Gly residues" evidence="4">
    <location>
        <begin position="106"/>
        <end position="118"/>
    </location>
</feature>
<comment type="subcellular location">
    <subcellularLocation>
        <location evidence="1">Nucleus</location>
    </subcellularLocation>
</comment>
<dbReference type="PANTHER" id="PTHR28256">
    <property type="entry name" value="RIBONUCLEASES P/MRP PROTEIN SUBUNIT POP7"/>
    <property type="match status" value="1"/>
</dbReference>
<dbReference type="Gene3D" id="3.30.110.20">
    <property type="entry name" value="Alba-like domain"/>
    <property type="match status" value="1"/>
</dbReference>